<sequence>MPSVPSSAETSSLALTCPHASKVPAGQLFQSKEDGLIQINRVDSAVRPEVDSPGSANQVHLEAGCVALRVPT</sequence>
<proteinExistence type="predicted"/>
<protein>
    <submittedName>
        <fullName evidence="1">Uncharacterized protein</fullName>
    </submittedName>
</protein>
<name>A0AAD7R2R9_9TELE</name>
<evidence type="ECO:0000313" key="2">
    <source>
        <dbReference type="Proteomes" id="UP001221898"/>
    </source>
</evidence>
<comment type="caution">
    <text evidence="1">The sequence shown here is derived from an EMBL/GenBank/DDBJ whole genome shotgun (WGS) entry which is preliminary data.</text>
</comment>
<gene>
    <name evidence="1" type="ORF">AAFF_G00014470</name>
</gene>
<dbReference type="AlphaFoldDB" id="A0AAD7R2R9"/>
<reference evidence="1" key="1">
    <citation type="journal article" date="2023" name="Science">
        <title>Genome structures resolve the early diversification of teleost fishes.</title>
        <authorList>
            <person name="Parey E."/>
            <person name="Louis A."/>
            <person name="Montfort J."/>
            <person name="Bouchez O."/>
            <person name="Roques C."/>
            <person name="Iampietro C."/>
            <person name="Lluch J."/>
            <person name="Castinel A."/>
            <person name="Donnadieu C."/>
            <person name="Desvignes T."/>
            <person name="Floi Bucao C."/>
            <person name="Jouanno E."/>
            <person name="Wen M."/>
            <person name="Mejri S."/>
            <person name="Dirks R."/>
            <person name="Jansen H."/>
            <person name="Henkel C."/>
            <person name="Chen W.J."/>
            <person name="Zahm M."/>
            <person name="Cabau C."/>
            <person name="Klopp C."/>
            <person name="Thompson A.W."/>
            <person name="Robinson-Rechavi M."/>
            <person name="Braasch I."/>
            <person name="Lecointre G."/>
            <person name="Bobe J."/>
            <person name="Postlethwait J.H."/>
            <person name="Berthelot C."/>
            <person name="Roest Crollius H."/>
            <person name="Guiguen Y."/>
        </authorList>
    </citation>
    <scope>NUCLEOTIDE SEQUENCE</scope>
    <source>
        <strain evidence="1">NC1722</strain>
    </source>
</reference>
<evidence type="ECO:0000313" key="1">
    <source>
        <dbReference type="EMBL" id="KAJ8358335.1"/>
    </source>
</evidence>
<dbReference type="EMBL" id="JAINUG010001031">
    <property type="protein sequence ID" value="KAJ8358335.1"/>
    <property type="molecule type" value="Genomic_DNA"/>
</dbReference>
<accession>A0AAD7R2R9</accession>
<feature type="non-terminal residue" evidence="1">
    <location>
        <position position="72"/>
    </location>
</feature>
<organism evidence="1 2">
    <name type="scientific">Aldrovandia affinis</name>
    <dbReference type="NCBI Taxonomy" id="143900"/>
    <lineage>
        <taxon>Eukaryota</taxon>
        <taxon>Metazoa</taxon>
        <taxon>Chordata</taxon>
        <taxon>Craniata</taxon>
        <taxon>Vertebrata</taxon>
        <taxon>Euteleostomi</taxon>
        <taxon>Actinopterygii</taxon>
        <taxon>Neopterygii</taxon>
        <taxon>Teleostei</taxon>
        <taxon>Notacanthiformes</taxon>
        <taxon>Halosauridae</taxon>
        <taxon>Aldrovandia</taxon>
    </lineage>
</organism>
<dbReference type="Proteomes" id="UP001221898">
    <property type="component" value="Unassembled WGS sequence"/>
</dbReference>
<keyword evidence="2" id="KW-1185">Reference proteome</keyword>